<keyword evidence="4 6" id="KW-0238">DNA-binding</keyword>
<accession>A0A6I2RJM0</accession>
<dbReference type="InterPro" id="IPR013762">
    <property type="entry name" value="Integrase-like_cat_sf"/>
</dbReference>
<evidence type="ECO:0000259" key="7">
    <source>
        <dbReference type="PROSITE" id="PS51898"/>
    </source>
</evidence>
<dbReference type="PANTHER" id="PTHR30349">
    <property type="entry name" value="PHAGE INTEGRASE-RELATED"/>
    <property type="match status" value="1"/>
</dbReference>
<sequence length="400" mass="46000">MAKRRPSGDGMVRKKEDGRWEGRIVVGHKQSGEPIFRYVYGRTQKELLSKLHQSIETYQDVELTEDSRITLGEWLDRWLDEYKTGTIRPSTMYGYRQYARLYIKPILGDKVISRITSTDIQRMYTKLKREGRIHEHPEYGYQLSDAMLSRIHAMLHHAMKDAVGAHLIAKNPTEGTVVPKPNYRPKQILNEEQLDTFMAAIEQDEVWRDFFFTELTTGLRRGEICGLRWEDFDEAEGTLKVNRSVSTRKAGSLEVGETKTNKGRRTISLPDSTAQRLRERKKTAISDWIFPNPLHPEEPVNPGYAYNRMKTVLKNTGLPSIRFHDLRHTFATHALAGGVDAKTLSGILGHTNASFTLDTYTHVTGDMQKQAANTVCDFMTDLLGEEWKPWQENERTAKEL</sequence>
<comment type="caution">
    <text evidence="10">The sequence shown here is derived from an EMBL/GenBank/DDBJ whole genome shotgun (WGS) entry which is preliminary data.</text>
</comment>
<dbReference type="InterPro" id="IPR004107">
    <property type="entry name" value="Integrase_SAM-like_N"/>
</dbReference>
<dbReference type="PANTHER" id="PTHR30349:SF41">
    <property type="entry name" value="INTEGRASE_RECOMBINASE PROTEIN MJ0367-RELATED"/>
    <property type="match status" value="1"/>
</dbReference>
<dbReference type="EMBL" id="WKPR01000031">
    <property type="protein sequence ID" value="MSB21988.1"/>
    <property type="molecule type" value="Genomic_DNA"/>
</dbReference>
<dbReference type="Gene3D" id="1.10.150.130">
    <property type="match status" value="1"/>
</dbReference>
<reference evidence="11 12" key="1">
    <citation type="journal article" date="2019" name="Nat. Med.">
        <title>A library of human gut bacterial isolates paired with longitudinal multiomics data enables mechanistic microbiome research.</title>
        <authorList>
            <person name="Poyet M."/>
            <person name="Groussin M."/>
            <person name="Gibbons S.M."/>
            <person name="Avila-Pacheco J."/>
            <person name="Jiang X."/>
            <person name="Kearney S.M."/>
            <person name="Perrotta A.R."/>
            <person name="Berdy B."/>
            <person name="Zhao S."/>
            <person name="Lieberman T.D."/>
            <person name="Swanson P.K."/>
            <person name="Smith M."/>
            <person name="Roesemann S."/>
            <person name="Alexander J.E."/>
            <person name="Rich S.A."/>
            <person name="Livny J."/>
            <person name="Vlamakis H."/>
            <person name="Clish C."/>
            <person name="Bullock K."/>
            <person name="Deik A."/>
            <person name="Scott J."/>
            <person name="Pierce K.A."/>
            <person name="Xavier R.J."/>
            <person name="Alm E.J."/>
        </authorList>
    </citation>
    <scope>NUCLEOTIDE SEQUENCE [LARGE SCALE GENOMIC DNA]</scope>
    <source>
        <strain evidence="9 12">BIOML-A2</strain>
        <strain evidence="10 11">BIOML-A5</strain>
    </source>
</reference>
<evidence type="ECO:0000256" key="2">
    <source>
        <dbReference type="ARBA" id="ARBA00008857"/>
    </source>
</evidence>
<feature type="domain" description="Tyr recombinase" evidence="7">
    <location>
        <begin position="184"/>
        <end position="373"/>
    </location>
</feature>
<evidence type="ECO:0000313" key="9">
    <source>
        <dbReference type="EMBL" id="MSB21988.1"/>
    </source>
</evidence>
<dbReference type="Pfam" id="PF14659">
    <property type="entry name" value="Phage_int_SAM_3"/>
    <property type="match status" value="1"/>
</dbReference>
<keyword evidence="3" id="KW-0229">DNA integration</keyword>
<proteinExistence type="inferred from homology"/>
<evidence type="ECO:0000313" key="11">
    <source>
        <dbReference type="Proteomes" id="UP000429811"/>
    </source>
</evidence>
<dbReference type="GO" id="GO:0015074">
    <property type="term" value="P:DNA integration"/>
    <property type="evidence" value="ECO:0007669"/>
    <property type="project" value="UniProtKB-KW"/>
</dbReference>
<dbReference type="Gene3D" id="1.10.443.10">
    <property type="entry name" value="Intergrase catalytic core"/>
    <property type="match status" value="1"/>
</dbReference>
<dbReference type="InterPro" id="IPR010998">
    <property type="entry name" value="Integrase_recombinase_N"/>
</dbReference>
<dbReference type="PROSITE" id="PS51898">
    <property type="entry name" value="TYR_RECOMBINASE"/>
    <property type="match status" value="1"/>
</dbReference>
<dbReference type="CDD" id="cd01189">
    <property type="entry name" value="INT_ICEBs1_C_like"/>
    <property type="match status" value="1"/>
</dbReference>
<protein>
    <submittedName>
        <fullName evidence="10">Tyrosine-type recombinase/integrase</fullName>
    </submittedName>
</protein>
<evidence type="ECO:0000256" key="1">
    <source>
        <dbReference type="ARBA" id="ARBA00003283"/>
    </source>
</evidence>
<evidence type="ECO:0000259" key="8">
    <source>
        <dbReference type="PROSITE" id="PS51900"/>
    </source>
</evidence>
<evidence type="ECO:0000256" key="4">
    <source>
        <dbReference type="ARBA" id="ARBA00023125"/>
    </source>
</evidence>
<dbReference type="InterPro" id="IPR044068">
    <property type="entry name" value="CB"/>
</dbReference>
<dbReference type="Pfam" id="PF00589">
    <property type="entry name" value="Phage_integrase"/>
    <property type="match status" value="1"/>
</dbReference>
<evidence type="ECO:0000256" key="6">
    <source>
        <dbReference type="PROSITE-ProRule" id="PRU01248"/>
    </source>
</evidence>
<dbReference type="PROSITE" id="PS51900">
    <property type="entry name" value="CB"/>
    <property type="match status" value="1"/>
</dbReference>
<evidence type="ECO:0000256" key="3">
    <source>
        <dbReference type="ARBA" id="ARBA00022908"/>
    </source>
</evidence>
<dbReference type="AlphaFoldDB" id="A0A6I2RJM0"/>
<dbReference type="InterPro" id="IPR011010">
    <property type="entry name" value="DNA_brk_join_enz"/>
</dbReference>
<feature type="domain" description="Core-binding (CB)" evidence="8">
    <location>
        <begin position="69"/>
        <end position="163"/>
    </location>
</feature>
<dbReference type="RefSeq" id="WP_009260475.1">
    <property type="nucleotide sequence ID" value="NZ_CP084007.1"/>
</dbReference>
<dbReference type="Proteomes" id="UP000429811">
    <property type="component" value="Unassembled WGS sequence"/>
</dbReference>
<dbReference type="SUPFAM" id="SSF56349">
    <property type="entry name" value="DNA breaking-rejoining enzymes"/>
    <property type="match status" value="1"/>
</dbReference>
<gene>
    <name evidence="10" type="ORF">GKE90_13925</name>
    <name evidence="9" type="ORF">GKE97_21155</name>
</gene>
<dbReference type="GO" id="GO:0003677">
    <property type="term" value="F:DNA binding"/>
    <property type="evidence" value="ECO:0007669"/>
    <property type="project" value="UniProtKB-UniRule"/>
</dbReference>
<comment type="function">
    <text evidence="1">Site-specific tyrosine recombinase, which acts by catalyzing the cutting and rejoining of the recombining DNA molecules.</text>
</comment>
<dbReference type="InterPro" id="IPR050090">
    <property type="entry name" value="Tyrosine_recombinase_XerCD"/>
</dbReference>
<comment type="similarity">
    <text evidence="2">Belongs to the 'phage' integrase family.</text>
</comment>
<dbReference type="GO" id="GO:0006310">
    <property type="term" value="P:DNA recombination"/>
    <property type="evidence" value="ECO:0007669"/>
    <property type="project" value="UniProtKB-KW"/>
</dbReference>
<dbReference type="InterPro" id="IPR002104">
    <property type="entry name" value="Integrase_catalytic"/>
</dbReference>
<evidence type="ECO:0000256" key="5">
    <source>
        <dbReference type="ARBA" id="ARBA00023172"/>
    </source>
</evidence>
<keyword evidence="5" id="KW-0233">DNA recombination</keyword>
<evidence type="ECO:0000313" key="12">
    <source>
        <dbReference type="Proteomes" id="UP000434475"/>
    </source>
</evidence>
<dbReference type="EMBL" id="WKPO01000021">
    <property type="protein sequence ID" value="MSB49780.1"/>
    <property type="molecule type" value="Genomic_DNA"/>
</dbReference>
<organism evidence="10 11">
    <name type="scientific">Flavonifractor plautii</name>
    <name type="common">Fusobacterium plautii</name>
    <dbReference type="NCBI Taxonomy" id="292800"/>
    <lineage>
        <taxon>Bacteria</taxon>
        <taxon>Bacillati</taxon>
        <taxon>Bacillota</taxon>
        <taxon>Clostridia</taxon>
        <taxon>Eubacteriales</taxon>
        <taxon>Oscillospiraceae</taxon>
        <taxon>Flavonifractor</taxon>
    </lineage>
</organism>
<dbReference type="Proteomes" id="UP000434475">
    <property type="component" value="Unassembled WGS sequence"/>
</dbReference>
<evidence type="ECO:0000313" key="10">
    <source>
        <dbReference type="EMBL" id="MSB49780.1"/>
    </source>
</evidence>
<name>A0A6I2RJM0_FLAPL</name>